<dbReference type="OrthoDB" id="5988464at2759"/>
<evidence type="ECO:0000313" key="2">
    <source>
        <dbReference type="EnsemblMetazoa" id="Aqu2.1.10997_001"/>
    </source>
</evidence>
<proteinExistence type="predicted"/>
<feature type="region of interest" description="Disordered" evidence="1">
    <location>
        <begin position="27"/>
        <end position="67"/>
    </location>
</feature>
<protein>
    <submittedName>
        <fullName evidence="2">Uncharacterized protein</fullName>
    </submittedName>
</protein>
<evidence type="ECO:0000256" key="1">
    <source>
        <dbReference type="SAM" id="MobiDB-lite"/>
    </source>
</evidence>
<dbReference type="InParanoid" id="A0A1X7T8Y0"/>
<accession>A0A1X7T8Y0</accession>
<organism evidence="2">
    <name type="scientific">Amphimedon queenslandica</name>
    <name type="common">Sponge</name>
    <dbReference type="NCBI Taxonomy" id="400682"/>
    <lineage>
        <taxon>Eukaryota</taxon>
        <taxon>Metazoa</taxon>
        <taxon>Porifera</taxon>
        <taxon>Demospongiae</taxon>
        <taxon>Heteroscleromorpha</taxon>
        <taxon>Haplosclerida</taxon>
        <taxon>Niphatidae</taxon>
        <taxon>Amphimedon</taxon>
    </lineage>
</organism>
<dbReference type="EnsemblMetazoa" id="Aqu2.1.10997_001">
    <property type="protein sequence ID" value="Aqu2.1.10997_001"/>
    <property type="gene ID" value="Aqu2.1.10997"/>
</dbReference>
<reference evidence="2" key="1">
    <citation type="submission" date="2017-05" db="UniProtKB">
        <authorList>
            <consortium name="EnsemblMetazoa"/>
        </authorList>
    </citation>
    <scope>IDENTIFICATION</scope>
</reference>
<name>A0A1X7T8Y0_AMPQE</name>
<dbReference type="AlphaFoldDB" id="A0A1X7T8Y0"/>
<sequence length="135" mass="14634">MANFGDLTQQSAVDALAGALVNAVRNSFEQSTPPASQPPFSGPRSGEMPSEEFKTESGSISIPRSTRREALGKAGLVGKVELTSDMNEDEIRTEICEVFAAPMGLTVDDIKTGKRFNYTYLLLLVLMKSRNIYVG</sequence>